<dbReference type="EMBL" id="JAAAID010003966">
    <property type="protein sequence ID" value="KAF9994888.1"/>
    <property type="molecule type" value="Genomic_DNA"/>
</dbReference>
<proteinExistence type="predicted"/>
<organism evidence="2 3">
    <name type="scientific">Entomortierella chlamydospora</name>
    <dbReference type="NCBI Taxonomy" id="101097"/>
    <lineage>
        <taxon>Eukaryota</taxon>
        <taxon>Fungi</taxon>
        <taxon>Fungi incertae sedis</taxon>
        <taxon>Mucoromycota</taxon>
        <taxon>Mortierellomycotina</taxon>
        <taxon>Mortierellomycetes</taxon>
        <taxon>Mortierellales</taxon>
        <taxon>Mortierellaceae</taxon>
        <taxon>Entomortierella</taxon>
    </lineage>
</organism>
<keyword evidence="3" id="KW-1185">Reference proteome</keyword>
<reference evidence="2" key="1">
    <citation type="journal article" date="2020" name="Fungal Divers.">
        <title>Resolving the Mortierellaceae phylogeny through synthesis of multi-gene phylogenetics and phylogenomics.</title>
        <authorList>
            <person name="Vandepol N."/>
            <person name="Liber J."/>
            <person name="Desiro A."/>
            <person name="Na H."/>
            <person name="Kennedy M."/>
            <person name="Barry K."/>
            <person name="Grigoriev I.V."/>
            <person name="Miller A.N."/>
            <person name="O'Donnell K."/>
            <person name="Stajich J.E."/>
            <person name="Bonito G."/>
        </authorList>
    </citation>
    <scope>NUCLEOTIDE SEQUENCE</scope>
    <source>
        <strain evidence="2">NRRL 2769</strain>
    </source>
</reference>
<dbReference type="Proteomes" id="UP000703661">
    <property type="component" value="Unassembled WGS sequence"/>
</dbReference>
<accession>A0A9P6MEG8</accession>
<dbReference type="AlphaFoldDB" id="A0A9P6MEG8"/>
<evidence type="ECO:0000313" key="3">
    <source>
        <dbReference type="Proteomes" id="UP000703661"/>
    </source>
</evidence>
<feature type="non-terminal residue" evidence="2">
    <location>
        <position position="1"/>
    </location>
</feature>
<gene>
    <name evidence="2" type="ORF">BGZ80_007661</name>
</gene>
<sequence>QQQQQQQQQHVVPQVLAQQQQLVPQLAQHVQHPQTVQSGAAVAISKPGGVTPESMSKEELIQCYQRLQQALAGNTLPPKQVTVVKMQMHKLQAELAKPYRQEQMPQAISANNVQSLSPGAVASQAAVASTPLSASSTALVQPSQPMPQPAIIAELAPQIKELQQVETKMAPPQPVEPLEFLALTYKTLVGADDAGSFNDEVVARESLFMLHNAFEGFVGKRVGNGPGQDVYDEGPRKRPRPPLKDETLADLLLCNEDGHPDAFMASYIDWAQEIRTA</sequence>
<evidence type="ECO:0000256" key="1">
    <source>
        <dbReference type="SAM" id="MobiDB-lite"/>
    </source>
</evidence>
<name>A0A9P6MEG8_9FUNG</name>
<evidence type="ECO:0000313" key="2">
    <source>
        <dbReference type="EMBL" id="KAF9994888.1"/>
    </source>
</evidence>
<comment type="caution">
    <text evidence="2">The sequence shown here is derived from an EMBL/GenBank/DDBJ whole genome shotgun (WGS) entry which is preliminary data.</text>
</comment>
<feature type="region of interest" description="Disordered" evidence="1">
    <location>
        <begin position="224"/>
        <end position="243"/>
    </location>
</feature>
<protein>
    <submittedName>
        <fullName evidence="2">Uncharacterized protein</fullName>
    </submittedName>
</protein>